<dbReference type="InterPro" id="IPR016167">
    <property type="entry name" value="FAD-bd_PCMH_sub1"/>
</dbReference>
<dbReference type="Gene3D" id="3.30.465.10">
    <property type="match status" value="1"/>
</dbReference>
<dbReference type="Gene3D" id="3.30.43.10">
    <property type="entry name" value="Uridine Diphospho-n-acetylenolpyruvylglucosamine Reductase, domain 2"/>
    <property type="match status" value="1"/>
</dbReference>
<sequence>MFGHHEKWSASSLGMTTLDDFENNLKGRLSETARIVGCNGTVLRWDGSCAPNPSVTVFPQCESDVAETVKFCRQKGIKCFAQGGGHGWRVRNNREIDVVICLREMNSVTVNERSRKITFGGGAIVKELIEAATAKKMEITTGICNSVGVMGSTLCGGIGRYMGKYGLAIDNLLSVNFVDAAGRLHRGVSQDTDEDLWWAIRGAGTSFGIITEATMQAHLQSNNGLSWTGALIFADSSKLEAVVEAINGLEMDENMCVHFLIACFPPTHVPAVMVVPWYYGPEEKGEKAWKSLLDIGPTTKQTFMAPANRLNDGNDPFGEMGGRKPGVGLGLDTLDPKAYRHIWDLYVQFISENPDAARTVIVAERYPKAKTSSVDRDTAAFAHRDSQYEVICVPWYTDEKLDIRADAFAQTIRNIWVQKCCKPGKTHSYVAFSGLNEPLESLFGERERVDKLMRIKRKWDPENYWGALMDIM</sequence>
<comment type="cofactor">
    <cofactor evidence="1">
        <name>FAD</name>
        <dbReference type="ChEBI" id="CHEBI:57692"/>
    </cofactor>
</comment>
<dbReference type="SUPFAM" id="SSF56176">
    <property type="entry name" value="FAD-binding/transporter-associated domain-like"/>
    <property type="match status" value="1"/>
</dbReference>
<dbReference type="AlphaFoldDB" id="A0A8H2HIS7"/>
<keyword evidence="3" id="KW-0285">Flavoprotein</keyword>
<comment type="similarity">
    <text evidence="2">Belongs to the oxygen-dependent FAD-linked oxidoreductase family.</text>
</comment>
<dbReference type="InterPro" id="IPR036318">
    <property type="entry name" value="FAD-bd_PCMH-like_sf"/>
</dbReference>
<keyword evidence="5" id="KW-0560">Oxidoreductase</keyword>
<accession>A0A8H2HIS7</accession>
<reference evidence="7 8" key="1">
    <citation type="submission" date="2019-03" db="EMBL/GenBank/DDBJ databases">
        <title>Nematode-trapping fungi genome.</title>
        <authorList>
            <person name="Vidal-Diez De Ulzurrun G."/>
        </authorList>
    </citation>
    <scope>NUCLEOTIDE SEQUENCE [LARGE SCALE GENOMIC DNA]</scope>
    <source>
        <strain evidence="7 8">TWF154</strain>
    </source>
</reference>
<name>A0A8H2HIS7_ORBOL</name>
<evidence type="ECO:0000256" key="1">
    <source>
        <dbReference type="ARBA" id="ARBA00001974"/>
    </source>
</evidence>
<evidence type="ECO:0000313" key="8">
    <source>
        <dbReference type="Proteomes" id="UP000297595"/>
    </source>
</evidence>
<dbReference type="PANTHER" id="PTHR42973:SF39">
    <property type="entry name" value="FAD-BINDING PCMH-TYPE DOMAIN-CONTAINING PROTEIN"/>
    <property type="match status" value="1"/>
</dbReference>
<gene>
    <name evidence="7" type="ORF">EYR41_010879</name>
</gene>
<evidence type="ECO:0000256" key="5">
    <source>
        <dbReference type="ARBA" id="ARBA00023002"/>
    </source>
</evidence>
<proteinExistence type="inferred from homology"/>
<dbReference type="PANTHER" id="PTHR42973">
    <property type="entry name" value="BINDING OXIDOREDUCTASE, PUTATIVE (AFU_ORTHOLOGUE AFUA_1G17690)-RELATED"/>
    <property type="match status" value="1"/>
</dbReference>
<evidence type="ECO:0000256" key="4">
    <source>
        <dbReference type="ARBA" id="ARBA00022827"/>
    </source>
</evidence>
<comment type="caution">
    <text evidence="7">The sequence shown here is derived from an EMBL/GenBank/DDBJ whole genome shotgun (WGS) entry which is preliminary data.</text>
</comment>
<dbReference type="InterPro" id="IPR006094">
    <property type="entry name" value="Oxid_FAD_bind_N"/>
</dbReference>
<evidence type="ECO:0000313" key="7">
    <source>
        <dbReference type="EMBL" id="TGJ62925.1"/>
    </source>
</evidence>
<protein>
    <recommendedName>
        <fullName evidence="6">FAD-binding PCMH-type domain-containing protein</fullName>
    </recommendedName>
</protein>
<feature type="domain" description="FAD-binding PCMH-type" evidence="6">
    <location>
        <begin position="49"/>
        <end position="220"/>
    </location>
</feature>
<dbReference type="Gene3D" id="3.40.462.20">
    <property type="match status" value="1"/>
</dbReference>
<dbReference type="InterPro" id="IPR050416">
    <property type="entry name" value="FAD-linked_Oxidoreductase"/>
</dbReference>
<dbReference type="Pfam" id="PF01565">
    <property type="entry name" value="FAD_binding_4"/>
    <property type="match status" value="1"/>
</dbReference>
<dbReference type="GO" id="GO:0016491">
    <property type="term" value="F:oxidoreductase activity"/>
    <property type="evidence" value="ECO:0007669"/>
    <property type="project" value="UniProtKB-KW"/>
</dbReference>
<evidence type="ECO:0000259" key="6">
    <source>
        <dbReference type="PROSITE" id="PS51387"/>
    </source>
</evidence>
<dbReference type="InterPro" id="IPR016166">
    <property type="entry name" value="FAD-bd_PCMH"/>
</dbReference>
<evidence type="ECO:0000256" key="3">
    <source>
        <dbReference type="ARBA" id="ARBA00022630"/>
    </source>
</evidence>
<keyword evidence="4" id="KW-0274">FAD</keyword>
<dbReference type="Proteomes" id="UP000297595">
    <property type="component" value="Unassembled WGS sequence"/>
</dbReference>
<dbReference type="GO" id="GO:0071949">
    <property type="term" value="F:FAD binding"/>
    <property type="evidence" value="ECO:0007669"/>
    <property type="project" value="InterPro"/>
</dbReference>
<organism evidence="7 8">
    <name type="scientific">Orbilia oligospora</name>
    <name type="common">Nematode-trapping fungus</name>
    <name type="synonym">Arthrobotrys oligospora</name>
    <dbReference type="NCBI Taxonomy" id="2813651"/>
    <lineage>
        <taxon>Eukaryota</taxon>
        <taxon>Fungi</taxon>
        <taxon>Dikarya</taxon>
        <taxon>Ascomycota</taxon>
        <taxon>Pezizomycotina</taxon>
        <taxon>Orbiliomycetes</taxon>
        <taxon>Orbiliales</taxon>
        <taxon>Orbiliaceae</taxon>
        <taxon>Orbilia</taxon>
    </lineage>
</organism>
<dbReference type="PROSITE" id="PS51387">
    <property type="entry name" value="FAD_PCMH"/>
    <property type="match status" value="1"/>
</dbReference>
<evidence type="ECO:0000256" key="2">
    <source>
        <dbReference type="ARBA" id="ARBA00005466"/>
    </source>
</evidence>
<dbReference type="InterPro" id="IPR016169">
    <property type="entry name" value="FAD-bd_PCMH_sub2"/>
</dbReference>
<dbReference type="EMBL" id="SOZJ01000008">
    <property type="protein sequence ID" value="TGJ62925.1"/>
    <property type="molecule type" value="Genomic_DNA"/>
</dbReference>